<dbReference type="Proteomes" id="UP000069935">
    <property type="component" value="Chromosome 2"/>
</dbReference>
<dbReference type="InterPro" id="IPR036291">
    <property type="entry name" value="NAD(P)-bd_dom_sf"/>
</dbReference>
<name>A0AAC8ZUQ4_9PROT</name>
<dbReference type="EMBL" id="CP012402">
    <property type="protein sequence ID" value="ALG72608.1"/>
    <property type="molecule type" value="Genomic_DNA"/>
</dbReference>
<feature type="domain" description="3-hydroxyacyl-CoA dehydrogenase NAD binding" evidence="3">
    <location>
        <begin position="23"/>
        <end position="199"/>
    </location>
</feature>
<dbReference type="InterPro" id="IPR006108">
    <property type="entry name" value="3HC_DH_C"/>
</dbReference>
<evidence type="ECO:0000256" key="1">
    <source>
        <dbReference type="ARBA" id="ARBA00023002"/>
    </source>
</evidence>
<keyword evidence="6" id="KW-1185">Reference proteome</keyword>
<dbReference type="InterPro" id="IPR008927">
    <property type="entry name" value="6-PGluconate_DH-like_C_sf"/>
</dbReference>
<organism evidence="5 6">
    <name type="scientific">Azospirillum thiophilum</name>
    <dbReference type="NCBI Taxonomy" id="528244"/>
    <lineage>
        <taxon>Bacteria</taxon>
        <taxon>Pseudomonadati</taxon>
        <taxon>Pseudomonadota</taxon>
        <taxon>Alphaproteobacteria</taxon>
        <taxon>Rhodospirillales</taxon>
        <taxon>Azospirillaceae</taxon>
        <taxon>Azospirillum</taxon>
    </lineage>
</organism>
<feature type="domain" description="3-hydroxyacyl-CoA dehydrogenase C-terminal" evidence="2">
    <location>
        <begin position="435"/>
        <end position="518"/>
    </location>
</feature>
<dbReference type="SUPFAM" id="SSF48179">
    <property type="entry name" value="6-phosphogluconate dehydrogenase C-terminal domain-like"/>
    <property type="match status" value="2"/>
</dbReference>
<dbReference type="GO" id="GO:0070403">
    <property type="term" value="F:NAD+ binding"/>
    <property type="evidence" value="ECO:0007669"/>
    <property type="project" value="InterPro"/>
</dbReference>
<dbReference type="AlphaFoldDB" id="A0AAC8ZUQ4"/>
<feature type="domain" description="3-hydroxyacyl-CoA dehydrogenase C-terminal" evidence="2">
    <location>
        <begin position="203"/>
        <end position="299"/>
    </location>
</feature>
<dbReference type="KEGG" id="ati:AL072_16305"/>
<evidence type="ECO:0000259" key="2">
    <source>
        <dbReference type="Pfam" id="PF00725"/>
    </source>
</evidence>
<protein>
    <submittedName>
        <fullName evidence="5">3-hydroxyacyl-CoA dehydrogenase</fullName>
    </submittedName>
</protein>
<evidence type="ECO:0000259" key="4">
    <source>
        <dbReference type="Pfam" id="PF18321"/>
    </source>
</evidence>
<accession>A0AAC8ZUQ4</accession>
<keyword evidence="1" id="KW-0560">Oxidoreductase</keyword>
<dbReference type="InterPro" id="IPR041040">
    <property type="entry name" value="3HCDH_RFF"/>
</dbReference>
<dbReference type="Gene3D" id="1.10.1040.50">
    <property type="match status" value="1"/>
</dbReference>
<dbReference type="NCBIfam" id="NF006124">
    <property type="entry name" value="PRK08268.1"/>
    <property type="match status" value="1"/>
</dbReference>
<evidence type="ECO:0000313" key="5">
    <source>
        <dbReference type="EMBL" id="ALG72608.1"/>
    </source>
</evidence>
<dbReference type="PANTHER" id="PTHR48075">
    <property type="entry name" value="3-HYDROXYACYL-COA DEHYDROGENASE FAMILY PROTEIN"/>
    <property type="match status" value="1"/>
</dbReference>
<dbReference type="Pfam" id="PF18321">
    <property type="entry name" value="3HCDH_RFF"/>
    <property type="match status" value="1"/>
</dbReference>
<gene>
    <name evidence="5" type="ORF">AL072_16305</name>
</gene>
<reference evidence="5 6" key="2">
    <citation type="journal article" date="2016" name="Genome Announc.">
        <title>Complete Genome Sequence of a Strain of Azospirillum thiophilum Isolated from a Sulfide Spring.</title>
        <authorList>
            <person name="Fomenkov A."/>
            <person name="Vincze T."/>
            <person name="Grabovich M."/>
            <person name="Anton B.P."/>
            <person name="Dubinina G."/>
            <person name="Orlova M."/>
            <person name="Belousova E."/>
            <person name="Roberts R.J."/>
        </authorList>
    </citation>
    <scope>NUCLEOTIDE SEQUENCE [LARGE SCALE GENOMIC DNA]</scope>
    <source>
        <strain evidence="5 6">BV-S</strain>
    </source>
</reference>
<dbReference type="InterPro" id="IPR006176">
    <property type="entry name" value="3-OHacyl-CoA_DH_NAD-bd"/>
</dbReference>
<evidence type="ECO:0000313" key="6">
    <source>
        <dbReference type="Proteomes" id="UP000069935"/>
    </source>
</evidence>
<dbReference type="Pfam" id="PF00725">
    <property type="entry name" value="3HCDH"/>
    <property type="match status" value="2"/>
</dbReference>
<feature type="domain" description="3-hydroxybutyryl-CoA dehydrogenase reduced Rossmann-fold" evidence="4">
    <location>
        <begin position="366"/>
        <end position="434"/>
    </location>
</feature>
<dbReference type="SUPFAM" id="SSF51735">
    <property type="entry name" value="NAD(P)-binding Rossmann-fold domains"/>
    <property type="match status" value="1"/>
</dbReference>
<dbReference type="PANTHER" id="PTHR48075:SF5">
    <property type="entry name" value="3-HYDROXYBUTYRYL-COA DEHYDROGENASE"/>
    <property type="match status" value="1"/>
</dbReference>
<dbReference type="Gene3D" id="3.40.50.720">
    <property type="entry name" value="NAD(P)-binding Rossmann-like Domain"/>
    <property type="match status" value="1"/>
</dbReference>
<dbReference type="GO" id="GO:0016616">
    <property type="term" value="F:oxidoreductase activity, acting on the CH-OH group of donors, NAD or NADP as acceptor"/>
    <property type="evidence" value="ECO:0007669"/>
    <property type="project" value="InterPro"/>
</dbReference>
<dbReference type="Pfam" id="PF02737">
    <property type="entry name" value="3HCDH_N"/>
    <property type="match status" value="1"/>
</dbReference>
<proteinExistence type="predicted"/>
<reference evidence="6" key="1">
    <citation type="submission" date="2015-08" db="EMBL/GenBank/DDBJ databases">
        <title>Complete Genome Sequence of Azospirillum thiophilum BV-S.</title>
        <authorList>
            <person name="Fomenkov A."/>
            <person name="Vincze T."/>
            <person name="Grabovich M."/>
            <person name="Dubinina G."/>
            <person name="Orlova M."/>
            <person name="Belousova E."/>
            <person name="Roberts R.J."/>
        </authorList>
    </citation>
    <scope>NUCLEOTIDE SEQUENCE [LARGE SCALE GENOMIC DNA]</scope>
    <source>
        <strain evidence="6">BV-S</strain>
    </source>
</reference>
<dbReference type="FunFam" id="3.40.50.720:FF:000009">
    <property type="entry name" value="Fatty oxidation complex, alpha subunit"/>
    <property type="match status" value="1"/>
</dbReference>
<sequence>MGEAAVSGKAGNGAEALPKDRVVAVVGAGTMGSGIAQVAAVAGHPVLLFDSIAGAAGRGLEAIAANLARMVAKGSLDEAGRGAILDRIRTCDDLAALAGAGLVVEAIVEDPAAKRALFTALEDVVPDDCILATNTSSLSIESVGAPLARPERLAGLHFFNPAPLMALVEVVRGRATDPAIADRLLATAAAWGKIPVLARSTPGFIVNRVARPFYAEALRVLAERAAVPAALDAVMRGCGGFRMGPCELMDLIGHDVNYAVTRSVWDAFHNDPRFQPSPVQRELVEAGWLGRKSGRGFYDHRPGAAAPDPGFAPAASVPLPASVTVAGSLGFAAPLLDRIRAAGIAVESAAEQTAGPGLLRLGGVTLAPTDGRLATERAAESGGQLVLFDWALDWAKAGTIALAPARQTSAAATAAAVRLFQALGMSVALIDDVPGMIVARTVAMLVNEAADALNQGVADAHAIDLAMTRGVNYPIGPLAWGDRVGAAFVLCTLDNLARTYGEDRYRASPLLRRCALAGVPLLNEKEQ</sequence>
<evidence type="ECO:0000259" key="3">
    <source>
        <dbReference type="Pfam" id="PF02737"/>
    </source>
</evidence>
<dbReference type="GO" id="GO:0006631">
    <property type="term" value="P:fatty acid metabolic process"/>
    <property type="evidence" value="ECO:0007669"/>
    <property type="project" value="InterPro"/>
</dbReference>